<comment type="caution">
    <text evidence="3">The sequence shown here is derived from an EMBL/GenBank/DDBJ whole genome shotgun (WGS) entry which is preliminary data.</text>
</comment>
<evidence type="ECO:0000256" key="1">
    <source>
        <dbReference type="ARBA" id="ARBA00022737"/>
    </source>
</evidence>
<dbReference type="Gene3D" id="1.25.40.10">
    <property type="entry name" value="Tetratricopeptide repeat domain"/>
    <property type="match status" value="1"/>
</dbReference>
<dbReference type="PANTHER" id="PTHR44314:SF1">
    <property type="entry name" value="CILIA- AND FLAGELLA-ASSOCIATED PROTEIN 70"/>
    <property type="match status" value="1"/>
</dbReference>
<keyword evidence="1" id="KW-0677">Repeat</keyword>
<keyword evidence="2" id="KW-0802">TPR repeat</keyword>
<name>A0A2A4K0M7_HELVI</name>
<dbReference type="GO" id="GO:0031514">
    <property type="term" value="C:motile cilium"/>
    <property type="evidence" value="ECO:0007669"/>
    <property type="project" value="TreeGrafter"/>
</dbReference>
<dbReference type="GO" id="GO:0003341">
    <property type="term" value="P:cilium movement"/>
    <property type="evidence" value="ECO:0007669"/>
    <property type="project" value="TreeGrafter"/>
</dbReference>
<evidence type="ECO:0000256" key="2">
    <source>
        <dbReference type="ARBA" id="ARBA00022803"/>
    </source>
</evidence>
<dbReference type="InterPro" id="IPR052628">
    <property type="entry name" value="CFAP70"/>
</dbReference>
<protein>
    <submittedName>
        <fullName evidence="3">Uncharacterized protein</fullName>
    </submittedName>
</protein>
<dbReference type="PANTHER" id="PTHR44314">
    <property type="entry name" value="CILIA- AND FLAGELLA-ASSOCIATED PROTEIN 70"/>
    <property type="match status" value="1"/>
</dbReference>
<evidence type="ECO:0000313" key="3">
    <source>
        <dbReference type="EMBL" id="PCG77230.1"/>
    </source>
</evidence>
<sequence length="973" mass="110522">MSLRLADQDPKHFAIKVTFFDQLLVHAIIKSIGAKDEESTNSIANGTLSYDPSDYEKMCLYADCPLVVHIQPLRNIDTSKSSAAQLEQSILNPPKTRNISCCNVDILSIFLGMEDKQKMCIKKRMEPIVEPSMMHRKSWDTLPLLTMELTAERHSLNITHHKALRDANWMKVTLVACYNMFVPFEKDFVYTAASKLPSHGENPPGVVTYSSGYREPRRFNCVNFYPKWESLRSTGESFTQSDQKLQCSLQDVHNEDNIDLSYYLKRILPYHTSVWASFHRTLMLRESADAWLWNHLRNYKWPVEVHIYGESGGYSFMAFLNLFQLLFPGEQTIRLAVPLQWVNPTLMMKECGCDLLLTPNEKPPSVMVERAPPSPVAAIPRASKSSRAVTDSTVGTSVTTTIGQTRATGADENDAFIIVEVRLGRPLKGVVKPPRVIKDELSAMLQEMEKESPKSRFCTGRGQLEEDWHKTVRTAVNSLRKVPYYGATEFCTFNRQLSETRTRVELTTSFWQDAAIFINNSFVVQQYLHSDEVFEELVMMAQACLMKSACGMLLGPAYGQEVDTAVKAARHARQMQDTVHSMELYLKLVVDKPRNADYWRELSTCLKDFDRDWANVCLNKSVVLNPRHPLTLLSKGAMLFEENPLAAEPFFIALLAFNPVWTTVWTITSVYFYKREMYHVADTIMKFAEKVRGERCPEEARFRRSWEHELGDWWDSTPLLPGMCAYYDAADLLLRLRAIPLAEVCMARVLSVYGETAPYYHLIALCCRLRGNFKEAICHLNIAFSKFGEINYLRTLEAECQHRLGNINKAIESFAKAGCCNGSFSILMSLACGDNQRARTILVDLVRRQTSAYAWTALAEDWMKGLVGISEKDIKDSINMTMQQLTAKSCAIASAIQALKVDRRAGKAWAILGRVVNPSARRLYCLQMANMCGWEVSDKEVDTATLPSKYSLCFGVATALRECRCDMCENTRV</sequence>
<dbReference type="SUPFAM" id="SSF48452">
    <property type="entry name" value="TPR-like"/>
    <property type="match status" value="2"/>
</dbReference>
<dbReference type="InterPro" id="IPR011990">
    <property type="entry name" value="TPR-like_helical_dom_sf"/>
</dbReference>
<dbReference type="GO" id="GO:0070062">
    <property type="term" value="C:extracellular exosome"/>
    <property type="evidence" value="ECO:0007669"/>
    <property type="project" value="TreeGrafter"/>
</dbReference>
<dbReference type="AlphaFoldDB" id="A0A2A4K0M7"/>
<dbReference type="EMBL" id="NWSH01000345">
    <property type="protein sequence ID" value="PCG77230.1"/>
    <property type="molecule type" value="Genomic_DNA"/>
</dbReference>
<gene>
    <name evidence="3" type="ORF">B5V51_7870</name>
</gene>
<reference evidence="3" key="1">
    <citation type="submission" date="2017-09" db="EMBL/GenBank/DDBJ databases">
        <title>Contemporary evolution of a Lepidopteran species, Heliothis virescens, in response to modern agricultural practices.</title>
        <authorList>
            <person name="Fritz M.L."/>
            <person name="Deyonke A.M."/>
            <person name="Papanicolaou A."/>
            <person name="Micinski S."/>
            <person name="Westbrook J."/>
            <person name="Gould F."/>
        </authorList>
    </citation>
    <scope>NUCLEOTIDE SEQUENCE [LARGE SCALE GENOMIC DNA]</scope>
    <source>
        <strain evidence="3">HvINT-</strain>
        <tissue evidence="3">Whole body</tissue>
    </source>
</reference>
<organism evidence="3">
    <name type="scientific">Heliothis virescens</name>
    <name type="common">Tobacco budworm moth</name>
    <dbReference type="NCBI Taxonomy" id="7102"/>
    <lineage>
        <taxon>Eukaryota</taxon>
        <taxon>Metazoa</taxon>
        <taxon>Ecdysozoa</taxon>
        <taxon>Arthropoda</taxon>
        <taxon>Hexapoda</taxon>
        <taxon>Insecta</taxon>
        <taxon>Pterygota</taxon>
        <taxon>Neoptera</taxon>
        <taxon>Endopterygota</taxon>
        <taxon>Lepidoptera</taxon>
        <taxon>Glossata</taxon>
        <taxon>Ditrysia</taxon>
        <taxon>Noctuoidea</taxon>
        <taxon>Noctuidae</taxon>
        <taxon>Heliothinae</taxon>
        <taxon>Heliothis</taxon>
    </lineage>
</organism>
<dbReference type="STRING" id="7102.A0A2A4K0M7"/>
<accession>A0A2A4K0M7</accession>
<proteinExistence type="predicted"/>
<dbReference type="GO" id="GO:0060271">
    <property type="term" value="P:cilium assembly"/>
    <property type="evidence" value="ECO:0007669"/>
    <property type="project" value="TreeGrafter"/>
</dbReference>